<dbReference type="Pfam" id="PF07589">
    <property type="entry name" value="PEP-CTERM"/>
    <property type="match status" value="1"/>
</dbReference>
<proteinExistence type="predicted"/>
<evidence type="ECO:0000313" key="2">
    <source>
        <dbReference type="EMBL" id="OLP07499.1"/>
    </source>
</evidence>
<keyword evidence="3" id="KW-1185">Reference proteome</keyword>
<reference evidence="2 3" key="1">
    <citation type="submission" date="2017-01" db="EMBL/GenBank/DDBJ databases">
        <title>Genome sequence of Rhodoferax antarcticus ANT.BR, a psychrophilic purple nonsulfur bacterium from an Antarctic microbial mat.</title>
        <authorList>
            <person name="Baker J."/>
            <person name="Riester C."/>
            <person name="Skinner B."/>
            <person name="Newell A."/>
            <person name="Swingley W."/>
            <person name="Madigan M."/>
            <person name="Jung D."/>
            <person name="Asao M."/>
            <person name="Chen M."/>
            <person name="Loughlin P."/>
            <person name="Pan H."/>
            <person name="Lin S."/>
            <person name="Li N."/>
            <person name="Shaw J."/>
            <person name="Prado M."/>
            <person name="Sherman C."/>
            <person name="Li X."/>
            <person name="Tang J."/>
            <person name="Blankenship R."/>
            <person name="Zhao T."/>
            <person name="Touchman J."/>
            <person name="Sattley M."/>
        </authorList>
    </citation>
    <scope>NUCLEOTIDE SEQUENCE [LARGE SCALE GENOMIC DNA]</scope>
    <source>
        <strain evidence="2 3">ANT.BR</strain>
    </source>
</reference>
<gene>
    <name evidence="2" type="ORF">BLL52_1329</name>
</gene>
<dbReference type="InterPro" id="IPR013424">
    <property type="entry name" value="Ice-binding_C"/>
</dbReference>
<accession>A0A1Q8YHU7</accession>
<dbReference type="NCBIfam" id="TIGR02595">
    <property type="entry name" value="PEP_CTERM"/>
    <property type="match status" value="1"/>
</dbReference>
<comment type="caution">
    <text evidence="2">The sequence shown here is derived from an EMBL/GenBank/DDBJ whole genome shotgun (WGS) entry which is preliminary data.</text>
</comment>
<dbReference type="Proteomes" id="UP000185911">
    <property type="component" value="Unassembled WGS sequence"/>
</dbReference>
<name>A0A1Q8YHU7_9BURK</name>
<dbReference type="EMBL" id="MSYM01000008">
    <property type="protein sequence ID" value="OLP07499.1"/>
    <property type="molecule type" value="Genomic_DNA"/>
</dbReference>
<sequence length="129" mass="13723">MDVTALTNSTADQTALKKAAVSKSLVLDMVSVLNANSISSDQIPSKIEGLAFGDDVTISGEIKHTLFVSNDNDFVPGVAGDNKFFVFAVSDANLGTPFEQQHIPEPQTLSLMLLGLCFAGYIKRKKSAS</sequence>
<dbReference type="STRING" id="81479.RA876_01285"/>
<evidence type="ECO:0000313" key="3">
    <source>
        <dbReference type="Proteomes" id="UP000185911"/>
    </source>
</evidence>
<dbReference type="AlphaFoldDB" id="A0A1Q8YHU7"/>
<evidence type="ECO:0000259" key="1">
    <source>
        <dbReference type="Pfam" id="PF07589"/>
    </source>
</evidence>
<protein>
    <submittedName>
        <fullName evidence="2">PEP-CTERM putative exosortase interaction domain protein</fullName>
    </submittedName>
</protein>
<organism evidence="2 3">
    <name type="scientific">Rhodoferax antarcticus ANT.BR</name>
    <dbReference type="NCBI Taxonomy" id="1111071"/>
    <lineage>
        <taxon>Bacteria</taxon>
        <taxon>Pseudomonadati</taxon>
        <taxon>Pseudomonadota</taxon>
        <taxon>Betaproteobacteria</taxon>
        <taxon>Burkholderiales</taxon>
        <taxon>Comamonadaceae</taxon>
        <taxon>Rhodoferax</taxon>
    </lineage>
</organism>
<feature type="domain" description="Ice-binding protein C-terminal" evidence="1">
    <location>
        <begin position="103"/>
        <end position="125"/>
    </location>
</feature>